<keyword evidence="5" id="KW-0378">Hydrolase</keyword>
<dbReference type="SMART" id="SM00471">
    <property type="entry name" value="HDc"/>
    <property type="match status" value="1"/>
</dbReference>
<feature type="domain" description="TGS" evidence="4">
    <location>
        <begin position="387"/>
        <end position="448"/>
    </location>
</feature>
<name>A0A4U1J7E8_9BACT</name>
<dbReference type="GO" id="GO:0015949">
    <property type="term" value="P:nucleobase-containing small molecule interconversion"/>
    <property type="evidence" value="ECO:0007669"/>
    <property type="project" value="UniProtKB-ARBA"/>
</dbReference>
<keyword evidence="6" id="KW-1185">Reference proteome</keyword>
<dbReference type="PROSITE" id="PS51671">
    <property type="entry name" value="ACT"/>
    <property type="match status" value="1"/>
</dbReference>
<organism evidence="5 6">
    <name type="scientific">Polyangium fumosum</name>
    <dbReference type="NCBI Taxonomy" id="889272"/>
    <lineage>
        <taxon>Bacteria</taxon>
        <taxon>Pseudomonadati</taxon>
        <taxon>Myxococcota</taxon>
        <taxon>Polyangia</taxon>
        <taxon>Polyangiales</taxon>
        <taxon>Polyangiaceae</taxon>
        <taxon>Polyangium</taxon>
    </lineage>
</organism>
<dbReference type="SUPFAM" id="SSF81271">
    <property type="entry name" value="TGS-like"/>
    <property type="match status" value="1"/>
</dbReference>
<dbReference type="SUPFAM" id="SSF81301">
    <property type="entry name" value="Nucleotidyltransferase"/>
    <property type="match status" value="1"/>
</dbReference>
<evidence type="ECO:0000256" key="1">
    <source>
        <dbReference type="RuleBase" id="RU003847"/>
    </source>
</evidence>
<protein>
    <submittedName>
        <fullName evidence="5">Bifunctional (P)ppGpp synthetase/guanosine-3',5'-bis(Diphosphate) 3'-pyrophosphohydrolase</fullName>
    </submittedName>
</protein>
<dbReference type="GO" id="GO:0005886">
    <property type="term" value="C:plasma membrane"/>
    <property type="evidence" value="ECO:0007669"/>
    <property type="project" value="TreeGrafter"/>
</dbReference>
<dbReference type="CDD" id="cd01668">
    <property type="entry name" value="TGS_RSH"/>
    <property type="match status" value="1"/>
</dbReference>
<dbReference type="CDD" id="cd04876">
    <property type="entry name" value="ACT_RelA-SpoT"/>
    <property type="match status" value="1"/>
</dbReference>
<dbReference type="InterPro" id="IPR043519">
    <property type="entry name" value="NT_sf"/>
</dbReference>
<evidence type="ECO:0000259" key="4">
    <source>
        <dbReference type="PROSITE" id="PS51880"/>
    </source>
</evidence>
<dbReference type="NCBIfam" id="TIGR00691">
    <property type="entry name" value="spoT_relA"/>
    <property type="match status" value="1"/>
</dbReference>
<evidence type="ECO:0000313" key="6">
    <source>
        <dbReference type="Proteomes" id="UP000309215"/>
    </source>
</evidence>
<sequence>MVTSQELIERVQAYQPGADVELIARAYDYAAEAHKGQMRKSGDPYFSHPVSVAGIIIELKLDVASIVAGLLHDVVEDTLATLSDIEREFGQEVAFLVDGVTKLSKINFASKEDRQAENFRKMLVAMARDIRVLLVKLCDRLDNMRTLEHMKPEAQDRIARETMEIYAPLANRLGIARFKSELEDLAFKYLEPEAHADLSQKVLGTKAERDKYIADVSKILAGKLAEQGFACDVTGRAKHNYSIWRKMQSQQCDFDQVYDVIAFRVQVETVAECYATLGVIHSQYTPVPGRFKDYVALPKPNMYQSLHTTVIGPGRERIEVQIRTHEMHRVAEQGIAAHWKYKERHSGGLDPKDAARFGWLRQLMEWQKELKDPHEFLDSVKVDLFQDEVYVFTPKGDVRVFPRNATPIDFAYAIHSEVGDHCSGARVNGAIVPLRSKLRNGDVVEVMTNPSQQPSKDWLDFVTTSRARSRIRSHLRADQRERSLKLGRELLEKEFHQRGISMARLTKNEAEVRKLCEHFNAQTFDELLIGVGYGKHSPKAIIEFLAPPQGNDKESLPPPSLKESRIESLVRKVTGRDNHGIRLNGIDDVLVRYTKCCNPLPGDEIVGFITRGRGITVHRRNCPKALDTDPERRVEISWDARAKINRPVQLRVMTANRPGILATVGQTFHEQGINISEATCRAGDDGRATNTFTFLCSDLAQLKGVIRQLQRIPGVMAVERT</sequence>
<dbReference type="GO" id="GO:0008893">
    <property type="term" value="F:guanosine-3',5'-bis(diphosphate) 3'-diphosphatase activity"/>
    <property type="evidence" value="ECO:0007669"/>
    <property type="project" value="TreeGrafter"/>
</dbReference>
<dbReference type="Gene3D" id="3.30.460.10">
    <property type="entry name" value="Beta Polymerase, domain 2"/>
    <property type="match status" value="1"/>
</dbReference>
<gene>
    <name evidence="5" type="ORF">E8A74_26400</name>
</gene>
<dbReference type="InterPro" id="IPR002912">
    <property type="entry name" value="ACT_dom"/>
</dbReference>
<dbReference type="FunFam" id="3.30.460.10:FF:000001">
    <property type="entry name" value="GTP pyrophosphokinase RelA"/>
    <property type="match status" value="1"/>
</dbReference>
<dbReference type="SUPFAM" id="SSF109604">
    <property type="entry name" value="HD-domain/PDEase-like"/>
    <property type="match status" value="1"/>
</dbReference>
<dbReference type="Proteomes" id="UP000309215">
    <property type="component" value="Unassembled WGS sequence"/>
</dbReference>
<comment type="similarity">
    <text evidence="1">Belongs to the relA/spoT family.</text>
</comment>
<dbReference type="GO" id="GO:0015969">
    <property type="term" value="P:guanosine tetraphosphate metabolic process"/>
    <property type="evidence" value="ECO:0007669"/>
    <property type="project" value="InterPro"/>
</dbReference>
<dbReference type="Pfam" id="PF02824">
    <property type="entry name" value="TGS"/>
    <property type="match status" value="1"/>
</dbReference>
<proteinExistence type="inferred from homology"/>
<dbReference type="OrthoDB" id="9805041at2"/>
<dbReference type="AlphaFoldDB" id="A0A4U1J7E8"/>
<dbReference type="GO" id="GO:0008728">
    <property type="term" value="F:GTP diphosphokinase activity"/>
    <property type="evidence" value="ECO:0007669"/>
    <property type="project" value="TreeGrafter"/>
</dbReference>
<evidence type="ECO:0000259" key="2">
    <source>
        <dbReference type="PROSITE" id="PS51671"/>
    </source>
</evidence>
<evidence type="ECO:0000313" key="5">
    <source>
        <dbReference type="EMBL" id="TKD03269.1"/>
    </source>
</evidence>
<dbReference type="InterPro" id="IPR012676">
    <property type="entry name" value="TGS-like"/>
</dbReference>
<dbReference type="PANTHER" id="PTHR21262">
    <property type="entry name" value="GUANOSINE-3',5'-BIS DIPHOSPHATE 3'-PYROPHOSPHOHYDROLASE"/>
    <property type="match status" value="1"/>
</dbReference>
<dbReference type="InterPro" id="IPR006674">
    <property type="entry name" value="HD_domain"/>
</dbReference>
<comment type="function">
    <text evidence="1">In eubacteria ppGpp (guanosine 3'-diphosphate 5'-diphosphate) is a mediator of the stringent response that coordinates a variety of cellular activities in response to changes in nutritional abundance.</text>
</comment>
<dbReference type="Pfam" id="PF13291">
    <property type="entry name" value="ACT_4"/>
    <property type="match status" value="1"/>
</dbReference>
<dbReference type="GO" id="GO:0042594">
    <property type="term" value="P:response to starvation"/>
    <property type="evidence" value="ECO:0007669"/>
    <property type="project" value="TreeGrafter"/>
</dbReference>
<dbReference type="EMBL" id="SSMQ01000030">
    <property type="protein sequence ID" value="TKD03269.1"/>
    <property type="molecule type" value="Genomic_DNA"/>
</dbReference>
<dbReference type="Pfam" id="PF04607">
    <property type="entry name" value="RelA_SpoT"/>
    <property type="match status" value="1"/>
</dbReference>
<accession>A0A4U1J7E8</accession>
<evidence type="ECO:0000259" key="3">
    <source>
        <dbReference type="PROSITE" id="PS51831"/>
    </source>
</evidence>
<dbReference type="InterPro" id="IPR045600">
    <property type="entry name" value="RelA/SpoT_AH_RIS"/>
</dbReference>
<dbReference type="Gene3D" id="3.10.20.30">
    <property type="match status" value="1"/>
</dbReference>
<dbReference type="SUPFAM" id="SSF55021">
    <property type="entry name" value="ACT-like"/>
    <property type="match status" value="1"/>
</dbReference>
<comment type="caution">
    <text evidence="5">The sequence shown here is derived from an EMBL/GenBank/DDBJ whole genome shotgun (WGS) entry which is preliminary data.</text>
</comment>
<dbReference type="InterPro" id="IPR003607">
    <property type="entry name" value="HD/PDEase_dom"/>
</dbReference>
<dbReference type="InterPro" id="IPR012675">
    <property type="entry name" value="Beta-grasp_dom_sf"/>
</dbReference>
<dbReference type="PROSITE" id="PS51831">
    <property type="entry name" value="HD"/>
    <property type="match status" value="1"/>
</dbReference>
<dbReference type="Gene3D" id="1.10.3210.10">
    <property type="entry name" value="Hypothetical protein af1432"/>
    <property type="match status" value="1"/>
</dbReference>
<dbReference type="InterPro" id="IPR004095">
    <property type="entry name" value="TGS"/>
</dbReference>
<dbReference type="InterPro" id="IPR033655">
    <property type="entry name" value="TGS_RelA/SpoT"/>
</dbReference>
<dbReference type="SMART" id="SM00954">
    <property type="entry name" value="RelA_SpoT"/>
    <property type="match status" value="1"/>
</dbReference>
<dbReference type="Gene3D" id="3.30.70.260">
    <property type="match status" value="1"/>
</dbReference>
<dbReference type="InterPro" id="IPR045865">
    <property type="entry name" value="ACT-like_dom_sf"/>
</dbReference>
<dbReference type="Pfam" id="PF19296">
    <property type="entry name" value="RelA_AH_RIS"/>
    <property type="match status" value="1"/>
</dbReference>
<dbReference type="CDD" id="cd05399">
    <property type="entry name" value="NT_Rel-Spo_like"/>
    <property type="match status" value="1"/>
</dbReference>
<dbReference type="InterPro" id="IPR007685">
    <property type="entry name" value="RelA_SpoT"/>
</dbReference>
<dbReference type="RefSeq" id="WP_136931853.1">
    <property type="nucleotide sequence ID" value="NZ_SSMQ01000030.1"/>
</dbReference>
<dbReference type="PROSITE" id="PS51880">
    <property type="entry name" value="TGS"/>
    <property type="match status" value="1"/>
</dbReference>
<reference evidence="5 6" key="1">
    <citation type="submission" date="2019-04" db="EMBL/GenBank/DDBJ databases">
        <authorList>
            <person name="Li Y."/>
            <person name="Wang J."/>
        </authorList>
    </citation>
    <scope>NUCLEOTIDE SEQUENCE [LARGE SCALE GENOMIC DNA]</scope>
    <source>
        <strain evidence="5 6">DSM 14668</strain>
    </source>
</reference>
<feature type="domain" description="HD" evidence="3">
    <location>
        <begin position="45"/>
        <end position="144"/>
    </location>
</feature>
<dbReference type="Pfam" id="PF13328">
    <property type="entry name" value="HD_4"/>
    <property type="match status" value="1"/>
</dbReference>
<feature type="domain" description="ACT" evidence="2">
    <location>
        <begin position="649"/>
        <end position="721"/>
    </location>
</feature>
<dbReference type="InterPro" id="IPR004811">
    <property type="entry name" value="RelA/Spo_fam"/>
</dbReference>
<dbReference type="FunFam" id="3.10.20.30:FF:000002">
    <property type="entry name" value="GTP pyrophosphokinase (RelA/SpoT)"/>
    <property type="match status" value="1"/>
</dbReference>
<dbReference type="FunFam" id="1.10.3210.10:FF:000001">
    <property type="entry name" value="GTP pyrophosphokinase RelA"/>
    <property type="match status" value="1"/>
</dbReference>
<dbReference type="CDD" id="cd00077">
    <property type="entry name" value="HDc"/>
    <property type="match status" value="1"/>
</dbReference>
<dbReference type="PANTHER" id="PTHR21262:SF36">
    <property type="entry name" value="BIFUNCTIONAL (P)PPGPP SYNTHASE_HYDROLASE SPOT"/>
    <property type="match status" value="1"/>
</dbReference>